<feature type="compositionally biased region" description="Polar residues" evidence="2">
    <location>
        <begin position="118"/>
        <end position="129"/>
    </location>
</feature>
<feature type="compositionally biased region" description="Polar residues" evidence="2">
    <location>
        <begin position="406"/>
        <end position="416"/>
    </location>
</feature>
<organism evidence="4 5">
    <name type="scientific">Aspergillus rambellii</name>
    <dbReference type="NCBI Taxonomy" id="308745"/>
    <lineage>
        <taxon>Eukaryota</taxon>
        <taxon>Fungi</taxon>
        <taxon>Dikarya</taxon>
        <taxon>Ascomycota</taxon>
        <taxon>Pezizomycotina</taxon>
        <taxon>Eurotiomycetes</taxon>
        <taxon>Eurotiomycetidae</taxon>
        <taxon>Eurotiales</taxon>
        <taxon>Aspergillaceae</taxon>
        <taxon>Aspergillus</taxon>
        <taxon>Aspergillus subgen. Nidulantes</taxon>
    </lineage>
</organism>
<feature type="compositionally biased region" description="Low complexity" evidence="2">
    <location>
        <begin position="417"/>
        <end position="431"/>
    </location>
</feature>
<dbReference type="InterPro" id="IPR000571">
    <property type="entry name" value="Znf_CCCH"/>
</dbReference>
<dbReference type="GO" id="GO:0008270">
    <property type="term" value="F:zinc ion binding"/>
    <property type="evidence" value="ECO:0007669"/>
    <property type="project" value="UniProtKB-KW"/>
</dbReference>
<sequence length="511" mass="55622">MSSPLRPQFFCARPNGTLVPLISVDELPAHLSIRGAPRVLSPNETQGMTSLGTLSPRAQFYTVEGAAAATTRPPSSNAANHRSRNHDLQSSLMRLLADENIPANQRLALHALLQQGMPQNHHTHTSQATGWLVPNSGGGSANGSPRQKEYCSYWIRHGECDYQQQGCLYKHEMPHDPSMLEKLGLRDIPRWYREKYGISSILPNGHAHPRPHPGNGHQWKDDRAAIKSIQYPSRLTINGVTESSEPEHNPKQKTPTFIPHQQQAPSVVPGGPQIAYQGTSSSATPVSQKQGLKSTASQLNIGGKKIGLFTFDRLQDYTSCNPLVYHPAKESSFEASDKAQRQDLVRNLQSLVPAPIPTNADYLPSPFDSHLGSSHSKKIQKSRRLYQPRSHDAMPESGPDVIDSDSMPNTHQNLAIASSSTASVASKTTGSQFTSPVVDNMHSSTTSEPPTRGASPHSGASFSSGTSPGILRSRNKDKAPRRAPGAIGTKRVYRKRSVGSSEEDLFGFGNE</sequence>
<feature type="compositionally biased region" description="Basic residues" evidence="2">
    <location>
        <begin position="375"/>
        <end position="386"/>
    </location>
</feature>
<evidence type="ECO:0000313" key="4">
    <source>
        <dbReference type="EMBL" id="KKK19456.1"/>
    </source>
</evidence>
<name>A0A0F8V8X5_9EURO</name>
<keyword evidence="1" id="KW-0862">Zinc</keyword>
<proteinExistence type="predicted"/>
<feature type="compositionally biased region" description="Polar residues" evidence="2">
    <location>
        <begin position="432"/>
        <end position="449"/>
    </location>
</feature>
<comment type="caution">
    <text evidence="4">The sequence shown here is derived from an EMBL/GenBank/DDBJ whole genome shotgun (WGS) entry which is preliminary data.</text>
</comment>
<keyword evidence="1" id="KW-0863">Zinc-finger</keyword>
<evidence type="ECO:0000256" key="2">
    <source>
        <dbReference type="SAM" id="MobiDB-lite"/>
    </source>
</evidence>
<evidence type="ECO:0000259" key="3">
    <source>
        <dbReference type="PROSITE" id="PS50103"/>
    </source>
</evidence>
<keyword evidence="1" id="KW-0479">Metal-binding</keyword>
<evidence type="ECO:0000313" key="5">
    <source>
        <dbReference type="Proteomes" id="UP000034291"/>
    </source>
</evidence>
<feature type="region of interest" description="Disordered" evidence="2">
    <location>
        <begin position="67"/>
        <end position="87"/>
    </location>
</feature>
<dbReference type="Proteomes" id="UP000034291">
    <property type="component" value="Unassembled WGS sequence"/>
</dbReference>
<dbReference type="EMBL" id="JZBS01002237">
    <property type="protein sequence ID" value="KKK19456.1"/>
    <property type="molecule type" value="Genomic_DNA"/>
</dbReference>
<protein>
    <recommendedName>
        <fullName evidence="3">C3H1-type domain-containing protein</fullName>
    </recommendedName>
</protein>
<feature type="compositionally biased region" description="Polar residues" evidence="2">
    <location>
        <begin position="458"/>
        <end position="467"/>
    </location>
</feature>
<dbReference type="PROSITE" id="PS50103">
    <property type="entry name" value="ZF_C3H1"/>
    <property type="match status" value="1"/>
</dbReference>
<accession>A0A0F8V8X5</accession>
<keyword evidence="5" id="KW-1185">Reference proteome</keyword>
<gene>
    <name evidence="4" type="ORF">ARAM_004142</name>
</gene>
<dbReference type="STRING" id="308745.A0A0F8V8X5"/>
<feature type="region of interest" description="Disordered" evidence="2">
    <location>
        <begin position="363"/>
        <end position="511"/>
    </location>
</feature>
<feature type="zinc finger region" description="C3H1-type" evidence="1">
    <location>
        <begin position="145"/>
        <end position="174"/>
    </location>
</feature>
<reference evidence="4 5" key="1">
    <citation type="submission" date="2015-02" db="EMBL/GenBank/DDBJ databases">
        <title>Draft Genome Sequences of Two Closely-Related Aflatoxigenic Aspergillus Species Obtained from the Cote d'Ivoire.</title>
        <authorList>
            <person name="Moore G.G."/>
            <person name="Beltz S.B."/>
            <person name="Mack B.M."/>
        </authorList>
    </citation>
    <scope>NUCLEOTIDE SEQUENCE [LARGE SCALE GENOMIC DNA]</scope>
    <source>
        <strain evidence="4 5">SRRC1468</strain>
    </source>
</reference>
<feature type="region of interest" description="Disordered" evidence="2">
    <location>
        <begin position="118"/>
        <end position="144"/>
    </location>
</feature>
<dbReference type="AlphaFoldDB" id="A0A0F8V8X5"/>
<evidence type="ECO:0000256" key="1">
    <source>
        <dbReference type="PROSITE-ProRule" id="PRU00723"/>
    </source>
</evidence>
<feature type="domain" description="C3H1-type" evidence="3">
    <location>
        <begin position="145"/>
        <end position="174"/>
    </location>
</feature>
<dbReference type="OrthoDB" id="5355510at2759"/>